<sequence length="1009" mass="111648">MPLSRTSTASGRSRSRSPAQPPPPVLQSPRQYLPPSHYAEAGGLTASEKGKYNKDNNSEQHWQGAPRSKHAAYLSPRSTASNDAIEFQSNSPQSNSRSPESRQKRESQILNLPLVESQLLPSLRDTIDRMTRPPSRAHSKAGPTTPTFKISSEFDSVWPVATSRPHTPQCHLTLKHTSEESLSVSEPSTPKPTHSTPKSVLKSALRSPNPRGKPEHTEVVTSPSGSGVTLKSVRSLLRRKSSALGTIESPTKVEFKENKPPESFSVVRAPGRSRSRTDPGSRTPTIKSSEDVPIPLPNTPQPTSSYESRSFTSNIPRLRGNHSGGSRSASADDSDLEYRLELEARQYRRLTVINAKIPSCTSSSESEVESIVLSPATDLGEQGTTGERIVGLGLDFMDLKRNADMDLDVHETTTKHFSMNTYASAGSIYTDEETEESVFDTGIDPTHQSSQSLASLDTNHNRRRETLLGLVRGLHRYHTPQHPVMSGDESEYNGEPGLAISSSGDVQITSVNTGVQEDRITQVEELESEVEQEGFENETNLEGPSHRLSRNPAHGLSFGRRPGQFSPLPFKPSNSPKTETESKRPNKSSGLIDGNPLKATATSSSKRKTSRHEHGSRSQANPPSPRNLVPQPQPVVRDSFNSFESVVIAKKSREAVARGREAFGIPPSESDEVYHASPISNSERQANVATLPHIDSVGSNIDGDSWDNDKNNGQLSVGAEALFREIGGDCGGGRWDAKGKVDTGKRPSSTKLNSDEVEPHRKSTDRTHSRTVSPSRDDHSQTREGNSVNNHRQREIPSRGLWRSTISSSTYSSLLRQHGEREMKRQEIIWELYRSELDFVEKLGSVVKFFILPLRIQNSKTWISGVPLEISKIFDWLEDIVTLHTQIRDTLTGIQAAKRPVVDFVAESLHGLVHKLEIYQPYLVKIDGVSVMLQRLLNDLTSDFGEFVTIQENKIGDENRRLKNVLQEPAKRLELYPDIFKVRLRDFSSVYLPILQWSATPGGYTHVPS</sequence>
<dbReference type="AlphaFoldDB" id="A0A9P7RLW7"/>
<feature type="compositionally biased region" description="Polar residues" evidence="1">
    <location>
        <begin position="301"/>
        <end position="315"/>
    </location>
</feature>
<protein>
    <recommendedName>
        <fullName evidence="2">DH domain-containing protein</fullName>
    </recommendedName>
</protein>
<feature type="region of interest" description="Disordered" evidence="1">
    <location>
        <begin position="478"/>
        <end position="508"/>
    </location>
</feature>
<feature type="compositionally biased region" description="Polar residues" evidence="1">
    <location>
        <begin position="219"/>
        <end position="229"/>
    </location>
</feature>
<keyword evidence="4" id="KW-1185">Reference proteome</keyword>
<dbReference type="Gene3D" id="1.20.900.10">
    <property type="entry name" value="Dbl homology (DH) domain"/>
    <property type="match status" value="1"/>
</dbReference>
<feature type="compositionally biased region" description="Low complexity" evidence="1">
    <location>
        <begin position="1"/>
        <end position="18"/>
    </location>
</feature>
<feature type="compositionally biased region" description="Acidic residues" evidence="1">
    <location>
        <begin position="525"/>
        <end position="536"/>
    </location>
</feature>
<dbReference type="SUPFAM" id="SSF48065">
    <property type="entry name" value="DBL homology domain (DH-domain)"/>
    <property type="match status" value="1"/>
</dbReference>
<dbReference type="Proteomes" id="UP001049176">
    <property type="component" value="Chromosome 11"/>
</dbReference>
<dbReference type="KEGG" id="more:E1B28_003174"/>
<feature type="domain" description="DH" evidence="2">
    <location>
        <begin position="824"/>
        <end position="1009"/>
    </location>
</feature>
<name>A0A9P7RLW7_9AGAR</name>
<evidence type="ECO:0000256" key="1">
    <source>
        <dbReference type="SAM" id="MobiDB-lite"/>
    </source>
</evidence>
<accession>A0A9P7RLW7</accession>
<feature type="region of interest" description="Disordered" evidence="1">
    <location>
        <begin position="442"/>
        <end position="461"/>
    </location>
</feature>
<gene>
    <name evidence="3" type="ORF">E1B28_003174</name>
</gene>
<dbReference type="RefSeq" id="XP_043002097.1">
    <property type="nucleotide sequence ID" value="XM_043160141.1"/>
</dbReference>
<feature type="compositionally biased region" description="Low complexity" evidence="1">
    <location>
        <begin position="88"/>
        <end position="98"/>
    </location>
</feature>
<feature type="region of interest" description="Disordered" evidence="1">
    <location>
        <begin position="1"/>
        <end position="113"/>
    </location>
</feature>
<feature type="compositionally biased region" description="Basic and acidic residues" evidence="1">
    <location>
        <begin position="735"/>
        <end position="745"/>
    </location>
</feature>
<feature type="compositionally biased region" description="Basic and acidic residues" evidence="1">
    <location>
        <begin position="251"/>
        <end position="260"/>
    </location>
</feature>
<feature type="region of interest" description="Disordered" evidence="1">
    <location>
        <begin position="251"/>
        <end position="333"/>
    </location>
</feature>
<feature type="region of interest" description="Disordered" evidence="1">
    <location>
        <begin position="525"/>
        <end position="635"/>
    </location>
</feature>
<dbReference type="Pfam" id="PF00621">
    <property type="entry name" value="RhoGEF"/>
    <property type="match status" value="1"/>
</dbReference>
<feature type="region of interest" description="Disordered" evidence="1">
    <location>
        <begin position="128"/>
        <end position="150"/>
    </location>
</feature>
<comment type="caution">
    <text evidence="3">The sequence shown here is derived from an EMBL/GenBank/DDBJ whole genome shotgun (WGS) entry which is preliminary data.</text>
</comment>
<feature type="region of interest" description="Disordered" evidence="1">
    <location>
        <begin position="177"/>
        <end position="231"/>
    </location>
</feature>
<reference evidence="3" key="1">
    <citation type="journal article" date="2021" name="Genome Biol. Evol.">
        <title>The assembled and annotated genome of the fairy-ring fungus Marasmius oreades.</title>
        <authorList>
            <person name="Hiltunen M."/>
            <person name="Ament-Velasquez S.L."/>
            <person name="Johannesson H."/>
        </authorList>
    </citation>
    <scope>NUCLEOTIDE SEQUENCE</scope>
    <source>
        <strain evidence="3">03SP1</strain>
    </source>
</reference>
<evidence type="ECO:0000313" key="3">
    <source>
        <dbReference type="EMBL" id="KAG7085626.1"/>
    </source>
</evidence>
<feature type="compositionally biased region" description="Basic and acidic residues" evidence="1">
    <location>
        <begin position="753"/>
        <end position="768"/>
    </location>
</feature>
<organism evidence="3 4">
    <name type="scientific">Marasmius oreades</name>
    <name type="common">fairy-ring Marasmius</name>
    <dbReference type="NCBI Taxonomy" id="181124"/>
    <lineage>
        <taxon>Eukaryota</taxon>
        <taxon>Fungi</taxon>
        <taxon>Dikarya</taxon>
        <taxon>Basidiomycota</taxon>
        <taxon>Agaricomycotina</taxon>
        <taxon>Agaricomycetes</taxon>
        <taxon>Agaricomycetidae</taxon>
        <taxon>Agaricales</taxon>
        <taxon>Marasmiineae</taxon>
        <taxon>Marasmiaceae</taxon>
        <taxon>Marasmius</taxon>
    </lineage>
</organism>
<evidence type="ECO:0000313" key="4">
    <source>
        <dbReference type="Proteomes" id="UP001049176"/>
    </source>
</evidence>
<dbReference type="EMBL" id="CM032191">
    <property type="protein sequence ID" value="KAG7085626.1"/>
    <property type="molecule type" value="Genomic_DNA"/>
</dbReference>
<dbReference type="PROSITE" id="PS50010">
    <property type="entry name" value="DH_2"/>
    <property type="match status" value="1"/>
</dbReference>
<feature type="compositionally biased region" description="Low complexity" evidence="1">
    <location>
        <begin position="185"/>
        <end position="199"/>
    </location>
</feature>
<dbReference type="GO" id="GO:0005737">
    <property type="term" value="C:cytoplasm"/>
    <property type="evidence" value="ECO:0007669"/>
    <property type="project" value="TreeGrafter"/>
</dbReference>
<feature type="compositionally biased region" description="Polar residues" evidence="1">
    <location>
        <begin position="446"/>
        <end position="458"/>
    </location>
</feature>
<dbReference type="PANTHER" id="PTHR12673">
    <property type="entry name" value="FACIOGENITAL DYSPLASIA PROTEIN"/>
    <property type="match status" value="1"/>
</dbReference>
<evidence type="ECO:0000259" key="2">
    <source>
        <dbReference type="PROSITE" id="PS50010"/>
    </source>
</evidence>
<dbReference type="GO" id="GO:0005085">
    <property type="term" value="F:guanyl-nucleotide exchange factor activity"/>
    <property type="evidence" value="ECO:0007669"/>
    <property type="project" value="InterPro"/>
</dbReference>
<dbReference type="InterPro" id="IPR035899">
    <property type="entry name" value="DBL_dom_sf"/>
</dbReference>
<dbReference type="InterPro" id="IPR051092">
    <property type="entry name" value="FYVE_RhoGEF_PH"/>
</dbReference>
<dbReference type="InterPro" id="IPR000219">
    <property type="entry name" value="DH_dom"/>
</dbReference>
<proteinExistence type="predicted"/>
<dbReference type="GeneID" id="66072250"/>
<dbReference type="PANTHER" id="PTHR12673:SF159">
    <property type="entry name" value="LD03170P"/>
    <property type="match status" value="1"/>
</dbReference>
<feature type="compositionally biased region" description="Basic and acidic residues" evidence="1">
    <location>
        <begin position="48"/>
        <end position="58"/>
    </location>
</feature>
<dbReference type="OrthoDB" id="1716625at2759"/>
<feature type="region of interest" description="Disordered" evidence="1">
    <location>
        <begin position="733"/>
        <end position="799"/>
    </location>
</feature>
<feature type="compositionally biased region" description="Polar residues" evidence="1">
    <location>
        <begin position="278"/>
        <end position="287"/>
    </location>
</feature>